<keyword evidence="7" id="KW-1185">Reference proteome</keyword>
<dbReference type="PROSITE" id="PS01180">
    <property type="entry name" value="CUB"/>
    <property type="match status" value="1"/>
</dbReference>
<dbReference type="SUPFAM" id="SSF49854">
    <property type="entry name" value="Spermadhesin, CUB domain"/>
    <property type="match status" value="1"/>
</dbReference>
<dbReference type="Proteomes" id="UP000007875">
    <property type="component" value="Unassembled WGS sequence"/>
</dbReference>
<reference evidence="6" key="2">
    <citation type="submission" date="2025-08" db="UniProtKB">
        <authorList>
            <consortium name="Ensembl"/>
        </authorList>
    </citation>
    <scope>IDENTIFICATION</scope>
</reference>
<evidence type="ECO:0000256" key="2">
    <source>
        <dbReference type="ARBA" id="ARBA00023157"/>
    </source>
</evidence>
<name>H2YTZ6_CIOSA</name>
<dbReference type="PROSITE" id="PS50060">
    <property type="entry name" value="MAM_2"/>
    <property type="match status" value="1"/>
</dbReference>
<dbReference type="STRING" id="51511.ENSCSAVP00000008806"/>
<dbReference type="Ensembl" id="ENSCSAVT00000008919.1">
    <property type="protein sequence ID" value="ENSCSAVP00000008806.1"/>
    <property type="gene ID" value="ENSCSAVG00000005221.1"/>
</dbReference>
<keyword evidence="1" id="KW-0677">Repeat</keyword>
<dbReference type="InterPro" id="IPR013320">
    <property type="entry name" value="ConA-like_dom_sf"/>
</dbReference>
<dbReference type="Pfam" id="PF00431">
    <property type="entry name" value="CUB"/>
    <property type="match status" value="1"/>
</dbReference>
<accession>H2YTZ6</accession>
<dbReference type="Pfam" id="PF00629">
    <property type="entry name" value="MAM"/>
    <property type="match status" value="1"/>
</dbReference>
<evidence type="ECO:0000313" key="6">
    <source>
        <dbReference type="Ensembl" id="ENSCSAVP00000008806.1"/>
    </source>
</evidence>
<comment type="caution">
    <text evidence="3">Lacks conserved residue(s) required for the propagation of feature annotation.</text>
</comment>
<dbReference type="eggNOG" id="KOG3714">
    <property type="taxonomic scope" value="Eukaryota"/>
</dbReference>
<dbReference type="GeneTree" id="ENSGT00940000163883"/>
<evidence type="ECO:0008006" key="8">
    <source>
        <dbReference type="Google" id="ProtNLM"/>
    </source>
</evidence>
<feature type="domain" description="MAM" evidence="5">
    <location>
        <begin position="158"/>
        <end position="242"/>
    </location>
</feature>
<evidence type="ECO:0000259" key="5">
    <source>
        <dbReference type="PROSITE" id="PS50060"/>
    </source>
</evidence>
<dbReference type="InterPro" id="IPR000998">
    <property type="entry name" value="MAM_dom"/>
</dbReference>
<feature type="disulfide bond" evidence="3">
    <location>
        <begin position="37"/>
        <end position="64"/>
    </location>
</feature>
<dbReference type="InParanoid" id="H2YTZ6"/>
<evidence type="ECO:0000256" key="3">
    <source>
        <dbReference type="PROSITE-ProRule" id="PRU00059"/>
    </source>
</evidence>
<dbReference type="InterPro" id="IPR000859">
    <property type="entry name" value="CUB_dom"/>
</dbReference>
<reference evidence="6" key="3">
    <citation type="submission" date="2025-09" db="UniProtKB">
        <authorList>
            <consortium name="Ensembl"/>
        </authorList>
    </citation>
    <scope>IDENTIFICATION</scope>
</reference>
<dbReference type="PANTHER" id="PTHR24251">
    <property type="entry name" value="OVOCHYMASE-RELATED"/>
    <property type="match status" value="1"/>
</dbReference>
<reference evidence="7" key="1">
    <citation type="submission" date="2003-08" db="EMBL/GenBank/DDBJ databases">
        <authorList>
            <person name="Birren B."/>
            <person name="Nusbaum C."/>
            <person name="Abebe A."/>
            <person name="Abouelleil A."/>
            <person name="Adekoya E."/>
            <person name="Ait-zahra M."/>
            <person name="Allen N."/>
            <person name="Allen T."/>
            <person name="An P."/>
            <person name="Anderson M."/>
            <person name="Anderson S."/>
            <person name="Arachchi H."/>
            <person name="Armbruster J."/>
            <person name="Bachantsang P."/>
            <person name="Baldwin J."/>
            <person name="Barry A."/>
            <person name="Bayul T."/>
            <person name="Blitshsteyn B."/>
            <person name="Bloom T."/>
            <person name="Blye J."/>
            <person name="Boguslavskiy L."/>
            <person name="Borowsky M."/>
            <person name="Boukhgalter B."/>
            <person name="Brunache A."/>
            <person name="Butler J."/>
            <person name="Calixte N."/>
            <person name="Calvo S."/>
            <person name="Camarata J."/>
            <person name="Campo K."/>
            <person name="Chang J."/>
            <person name="Cheshatsang Y."/>
            <person name="Citroen M."/>
            <person name="Collymore A."/>
            <person name="Considine T."/>
            <person name="Cook A."/>
            <person name="Cooke P."/>
            <person name="Corum B."/>
            <person name="Cuomo C."/>
            <person name="David R."/>
            <person name="Dawoe T."/>
            <person name="Degray S."/>
            <person name="Dodge S."/>
            <person name="Dooley K."/>
            <person name="Dorje P."/>
            <person name="Dorjee K."/>
            <person name="Dorris L."/>
            <person name="Duffey N."/>
            <person name="Dupes A."/>
            <person name="Elkins T."/>
            <person name="Engels R."/>
            <person name="Erickson J."/>
            <person name="Farina A."/>
            <person name="Faro S."/>
            <person name="Ferreira P."/>
            <person name="Fischer H."/>
            <person name="Fitzgerald M."/>
            <person name="Foley K."/>
            <person name="Gage D."/>
            <person name="Galagan J."/>
            <person name="Gearin G."/>
            <person name="Gnerre S."/>
            <person name="Gnirke A."/>
            <person name="Goyette A."/>
            <person name="Graham J."/>
            <person name="Grandbois E."/>
            <person name="Gyaltsen K."/>
            <person name="Hafez N."/>
            <person name="Hagopian D."/>
            <person name="Hagos B."/>
            <person name="Hall J."/>
            <person name="Hatcher B."/>
            <person name="Heller A."/>
            <person name="Higgins H."/>
            <person name="Honan T."/>
            <person name="Horn A."/>
            <person name="Houde N."/>
            <person name="Hughes L."/>
            <person name="Hulme W."/>
            <person name="Husby E."/>
            <person name="Iliev I."/>
            <person name="Jaffe D."/>
            <person name="Jones C."/>
            <person name="Kamal M."/>
            <person name="Kamat A."/>
            <person name="Kamvysselis M."/>
            <person name="Karlsson E."/>
            <person name="Kells C."/>
            <person name="Kieu A."/>
            <person name="Kisner P."/>
            <person name="Kodira C."/>
            <person name="Kulbokas E."/>
            <person name="Labutti K."/>
            <person name="Lama D."/>
            <person name="Landers T."/>
            <person name="Leger J."/>
            <person name="Levine S."/>
            <person name="Lewis D."/>
            <person name="Lewis T."/>
            <person name="Lindblad-toh K."/>
            <person name="Liu X."/>
            <person name="Lokyitsang T."/>
            <person name="Lokyitsang Y."/>
            <person name="Lucien O."/>
            <person name="Lui A."/>
            <person name="Ma L.J."/>
            <person name="Mabbitt R."/>
            <person name="Macdonald J."/>
            <person name="Maclean C."/>
            <person name="Major J."/>
            <person name="Manning J."/>
            <person name="Marabella R."/>
            <person name="Maru K."/>
            <person name="Matthews C."/>
            <person name="Mauceli E."/>
            <person name="Mccarthy M."/>
            <person name="Mcdonough S."/>
            <person name="Mcghee T."/>
            <person name="Meldrim J."/>
            <person name="Meneus L."/>
            <person name="Mesirov J."/>
            <person name="Mihalev A."/>
            <person name="Mihova T."/>
            <person name="Mikkelsen T."/>
            <person name="Mlenga V."/>
            <person name="Moru K."/>
            <person name="Mozes J."/>
            <person name="Mulrain L."/>
            <person name="Munson G."/>
            <person name="Naylor J."/>
            <person name="Newes C."/>
            <person name="Nguyen C."/>
            <person name="Nguyen N."/>
            <person name="Nguyen T."/>
            <person name="Nicol R."/>
            <person name="Nielsen C."/>
            <person name="Nizzari M."/>
            <person name="Norbu C."/>
            <person name="Norbu N."/>
            <person name="O'donnell P."/>
            <person name="Okoawo O."/>
            <person name="O'leary S."/>
            <person name="Omotosho B."/>
            <person name="O'neill K."/>
            <person name="Osman S."/>
            <person name="Parker S."/>
            <person name="Perrin D."/>
            <person name="Phunkhang P."/>
            <person name="Piqani B."/>
            <person name="Purcell S."/>
            <person name="Rachupka T."/>
            <person name="Ramasamy U."/>
            <person name="Rameau R."/>
            <person name="Ray V."/>
            <person name="Raymond C."/>
            <person name="Retta R."/>
            <person name="Richardson S."/>
            <person name="Rise C."/>
            <person name="Rodriguez J."/>
            <person name="Rogers J."/>
            <person name="Rogov P."/>
            <person name="Rutman M."/>
            <person name="Schupbach R."/>
            <person name="Seaman C."/>
            <person name="Settipalli S."/>
            <person name="Sharpe T."/>
            <person name="Sheridan J."/>
            <person name="Sherpa N."/>
            <person name="Shi J."/>
            <person name="Smirnov S."/>
            <person name="Smith C."/>
            <person name="Sougnez C."/>
            <person name="Spencer B."/>
            <person name="Stalker J."/>
            <person name="Stange-thomann N."/>
            <person name="Stavropoulos S."/>
            <person name="Stetson K."/>
            <person name="Stone C."/>
            <person name="Stone S."/>
            <person name="Stubbs M."/>
            <person name="Talamas J."/>
            <person name="Tchuinga P."/>
            <person name="Tenzing P."/>
            <person name="Tesfaye S."/>
            <person name="Theodore J."/>
            <person name="Thoulutsang Y."/>
            <person name="Topham K."/>
            <person name="Towey S."/>
            <person name="Tsamla T."/>
            <person name="Tsomo N."/>
            <person name="Vallee D."/>
            <person name="Vassiliev H."/>
            <person name="Venkataraman V."/>
            <person name="Vinson J."/>
            <person name="Vo A."/>
            <person name="Wade C."/>
            <person name="Wang S."/>
            <person name="Wangchuk T."/>
            <person name="Wangdi T."/>
            <person name="Whittaker C."/>
            <person name="Wilkinson J."/>
            <person name="Wu Y."/>
            <person name="Wyman D."/>
            <person name="Yadav S."/>
            <person name="Yang S."/>
            <person name="Yang X."/>
            <person name="Yeager S."/>
            <person name="Yee E."/>
            <person name="Young G."/>
            <person name="Zainoun J."/>
            <person name="Zembeck L."/>
            <person name="Zimmer A."/>
            <person name="Zody M."/>
            <person name="Lander E."/>
        </authorList>
    </citation>
    <scope>NUCLEOTIDE SEQUENCE [LARGE SCALE GENOMIC DNA]</scope>
</reference>
<dbReference type="SMART" id="SM00042">
    <property type="entry name" value="CUB"/>
    <property type="match status" value="1"/>
</dbReference>
<sequence length="242" mass="26920">CLRHRRRYCEGDSCTSEVETEYSECDKLCYVGLDGDCNARVLAGGYGILTSPLYPYNYKADVECLQTVIAPPGEKVVVSFETIDVEDYQGICYYDWIKVYDGKDDTSPLLGTFCGNAIPDNIVSSGRAMTVLFFSDYSVTKRGFMANYATSSPMSPVHTCHFEGSFSSCQWQHDATSDFQWTRNKGKTVSSSTGPSYDHTTRQDEGFYIFIETSSPQTNGMKARILTPLLAPPSDGHCLEFS</sequence>
<dbReference type="AlphaFoldDB" id="H2YTZ6"/>
<evidence type="ECO:0000313" key="7">
    <source>
        <dbReference type="Proteomes" id="UP000007875"/>
    </source>
</evidence>
<keyword evidence="2 3" id="KW-1015">Disulfide bond</keyword>
<dbReference type="FunFam" id="2.60.120.290:FF:000013">
    <property type="entry name" value="Membrane frizzled-related protein"/>
    <property type="match status" value="1"/>
</dbReference>
<dbReference type="Gene3D" id="2.60.120.200">
    <property type="match status" value="1"/>
</dbReference>
<evidence type="ECO:0000259" key="4">
    <source>
        <dbReference type="PROSITE" id="PS01180"/>
    </source>
</evidence>
<dbReference type="Gene3D" id="2.60.120.290">
    <property type="entry name" value="Spermadhesin, CUB domain"/>
    <property type="match status" value="1"/>
</dbReference>
<dbReference type="InterPro" id="IPR035914">
    <property type="entry name" value="Sperma_CUB_dom_sf"/>
</dbReference>
<dbReference type="GO" id="GO:0016020">
    <property type="term" value="C:membrane"/>
    <property type="evidence" value="ECO:0007669"/>
    <property type="project" value="InterPro"/>
</dbReference>
<dbReference type="CDD" id="cd06263">
    <property type="entry name" value="MAM"/>
    <property type="match status" value="1"/>
</dbReference>
<feature type="domain" description="CUB" evidence="4">
    <location>
        <begin position="37"/>
        <end position="151"/>
    </location>
</feature>
<dbReference type="OMA" id="MANYATS"/>
<dbReference type="CDD" id="cd00041">
    <property type="entry name" value="CUB"/>
    <property type="match status" value="1"/>
</dbReference>
<dbReference type="PANTHER" id="PTHR24251:SF37">
    <property type="entry name" value="CUB DOMAIN-CONTAINING PROTEIN"/>
    <property type="match status" value="1"/>
</dbReference>
<evidence type="ECO:0000256" key="1">
    <source>
        <dbReference type="ARBA" id="ARBA00022737"/>
    </source>
</evidence>
<protein>
    <recommendedName>
        <fullName evidence="8">CUB domain-containing protein</fullName>
    </recommendedName>
</protein>
<dbReference type="HOGENOM" id="CLU_1149422_0_0_1"/>
<proteinExistence type="predicted"/>
<dbReference type="SUPFAM" id="SSF49899">
    <property type="entry name" value="Concanavalin A-like lectins/glucanases"/>
    <property type="match status" value="1"/>
</dbReference>
<organism evidence="6 7">
    <name type="scientific">Ciona savignyi</name>
    <name type="common">Pacific transparent sea squirt</name>
    <dbReference type="NCBI Taxonomy" id="51511"/>
    <lineage>
        <taxon>Eukaryota</taxon>
        <taxon>Metazoa</taxon>
        <taxon>Chordata</taxon>
        <taxon>Tunicata</taxon>
        <taxon>Ascidiacea</taxon>
        <taxon>Phlebobranchia</taxon>
        <taxon>Cionidae</taxon>
        <taxon>Ciona</taxon>
    </lineage>
</organism>